<dbReference type="InterPro" id="IPR000524">
    <property type="entry name" value="Tscrpt_reg_HTH_GntR"/>
</dbReference>
<dbReference type="InterPro" id="IPR008920">
    <property type="entry name" value="TF_FadR/GntR_C"/>
</dbReference>
<dbReference type="SMART" id="SM00345">
    <property type="entry name" value="HTH_GNTR"/>
    <property type="match status" value="1"/>
</dbReference>
<keyword evidence="6" id="KW-1185">Reference proteome</keyword>
<dbReference type="PANTHER" id="PTHR43537:SF24">
    <property type="entry name" value="GLUCONATE OPERON TRANSCRIPTIONAL REPRESSOR"/>
    <property type="match status" value="1"/>
</dbReference>
<dbReference type="InterPro" id="IPR036388">
    <property type="entry name" value="WH-like_DNA-bd_sf"/>
</dbReference>
<reference evidence="6" key="1">
    <citation type="journal article" date="2019" name="Int. J. Syst. Evol. Microbiol.">
        <title>The Global Catalogue of Microorganisms (GCM) 10K type strain sequencing project: providing services to taxonomists for standard genome sequencing and annotation.</title>
        <authorList>
            <consortium name="The Broad Institute Genomics Platform"/>
            <consortium name="The Broad Institute Genome Sequencing Center for Infectious Disease"/>
            <person name="Wu L."/>
            <person name="Ma J."/>
        </authorList>
    </citation>
    <scope>NUCLEOTIDE SEQUENCE [LARGE SCALE GENOMIC DNA]</scope>
    <source>
        <strain evidence="6">S1</strain>
    </source>
</reference>
<dbReference type="RefSeq" id="WP_380163322.1">
    <property type="nucleotide sequence ID" value="NZ_JBHTNU010000003.1"/>
</dbReference>
<sequence>MLSNSLKRQSVSSVVYDTLKRKIIELDYKPDQQLNEEMLTKELDVSRTPLRQALHRLELEGLIIRRVNGRIAVASITVEEAEEVFEVREVLEGLIAKEATQHITAEQIGKLEEVLTLMERAAEKKQSLSLIRHGSAFHHILYESGHNETAIRFLDQLNSRIERYRRLGGYLNPEYMPMLPVQEHQKVFHFIRERKAEEAEWAMRAHIRRSLELTKETLSYHIDRDSSDT</sequence>
<dbReference type="Pfam" id="PF07729">
    <property type="entry name" value="FCD"/>
    <property type="match status" value="1"/>
</dbReference>
<evidence type="ECO:0000256" key="3">
    <source>
        <dbReference type="ARBA" id="ARBA00023163"/>
    </source>
</evidence>
<feature type="domain" description="HTH gntR-type" evidence="4">
    <location>
        <begin position="9"/>
        <end position="76"/>
    </location>
</feature>
<proteinExistence type="predicted"/>
<dbReference type="PANTHER" id="PTHR43537">
    <property type="entry name" value="TRANSCRIPTIONAL REGULATOR, GNTR FAMILY"/>
    <property type="match status" value="1"/>
</dbReference>
<gene>
    <name evidence="5" type="ORF">ACFQ4Y_05230</name>
</gene>
<evidence type="ECO:0000313" key="5">
    <source>
        <dbReference type="EMBL" id="MFD1426338.1"/>
    </source>
</evidence>
<keyword evidence="3" id="KW-0804">Transcription</keyword>
<dbReference type="PRINTS" id="PR00035">
    <property type="entry name" value="HTHGNTR"/>
</dbReference>
<comment type="caution">
    <text evidence="5">The sequence shown here is derived from an EMBL/GenBank/DDBJ whole genome shotgun (WGS) entry which is preliminary data.</text>
</comment>
<keyword evidence="2" id="KW-0238">DNA-binding</keyword>
<protein>
    <submittedName>
        <fullName evidence="5">GntR family transcriptional regulator</fullName>
    </submittedName>
</protein>
<evidence type="ECO:0000259" key="4">
    <source>
        <dbReference type="PROSITE" id="PS50949"/>
    </source>
</evidence>
<accession>A0ABW4C8W1</accession>
<dbReference type="Proteomes" id="UP001597282">
    <property type="component" value="Unassembled WGS sequence"/>
</dbReference>
<dbReference type="EMBL" id="JBHTNU010000003">
    <property type="protein sequence ID" value="MFD1426338.1"/>
    <property type="molecule type" value="Genomic_DNA"/>
</dbReference>
<evidence type="ECO:0000256" key="2">
    <source>
        <dbReference type="ARBA" id="ARBA00023125"/>
    </source>
</evidence>
<dbReference type="SUPFAM" id="SSF48008">
    <property type="entry name" value="GntR ligand-binding domain-like"/>
    <property type="match status" value="1"/>
</dbReference>
<keyword evidence="1" id="KW-0805">Transcription regulation</keyword>
<evidence type="ECO:0000313" key="6">
    <source>
        <dbReference type="Proteomes" id="UP001597282"/>
    </source>
</evidence>
<dbReference type="Gene3D" id="1.10.10.10">
    <property type="entry name" value="Winged helix-like DNA-binding domain superfamily/Winged helix DNA-binding domain"/>
    <property type="match status" value="1"/>
</dbReference>
<organism evidence="5 6">
    <name type="scientific">Kroppenstedtia sanguinis</name>
    <dbReference type="NCBI Taxonomy" id="1380684"/>
    <lineage>
        <taxon>Bacteria</taxon>
        <taxon>Bacillati</taxon>
        <taxon>Bacillota</taxon>
        <taxon>Bacilli</taxon>
        <taxon>Bacillales</taxon>
        <taxon>Thermoactinomycetaceae</taxon>
        <taxon>Kroppenstedtia</taxon>
    </lineage>
</organism>
<dbReference type="SUPFAM" id="SSF46785">
    <property type="entry name" value="Winged helix' DNA-binding domain"/>
    <property type="match status" value="1"/>
</dbReference>
<name>A0ABW4C8W1_9BACL</name>
<evidence type="ECO:0000256" key="1">
    <source>
        <dbReference type="ARBA" id="ARBA00023015"/>
    </source>
</evidence>
<dbReference type="Pfam" id="PF00392">
    <property type="entry name" value="GntR"/>
    <property type="match status" value="1"/>
</dbReference>
<dbReference type="Gene3D" id="1.20.120.530">
    <property type="entry name" value="GntR ligand-binding domain-like"/>
    <property type="match status" value="1"/>
</dbReference>
<dbReference type="SMART" id="SM00895">
    <property type="entry name" value="FCD"/>
    <property type="match status" value="1"/>
</dbReference>
<dbReference type="InterPro" id="IPR036390">
    <property type="entry name" value="WH_DNA-bd_sf"/>
</dbReference>
<dbReference type="PROSITE" id="PS50949">
    <property type="entry name" value="HTH_GNTR"/>
    <property type="match status" value="1"/>
</dbReference>
<dbReference type="InterPro" id="IPR011711">
    <property type="entry name" value="GntR_C"/>
</dbReference>